<evidence type="ECO:0000313" key="3">
    <source>
        <dbReference type="Proteomes" id="UP001187192"/>
    </source>
</evidence>
<dbReference type="EMBL" id="BTGU01000170">
    <property type="protein sequence ID" value="GMN64173.1"/>
    <property type="molecule type" value="Genomic_DNA"/>
</dbReference>
<keyword evidence="3" id="KW-1185">Reference proteome</keyword>
<feature type="compositionally biased region" description="Low complexity" evidence="1">
    <location>
        <begin position="1188"/>
        <end position="1202"/>
    </location>
</feature>
<dbReference type="Proteomes" id="UP001187192">
    <property type="component" value="Unassembled WGS sequence"/>
</dbReference>
<feature type="compositionally biased region" description="Low complexity" evidence="1">
    <location>
        <begin position="1332"/>
        <end position="1344"/>
    </location>
</feature>
<dbReference type="PANTHER" id="PTHR33416">
    <property type="entry name" value="NUCLEAR PORE COMPLEX PROTEIN NUP1"/>
    <property type="match status" value="1"/>
</dbReference>
<dbReference type="PANTHER" id="PTHR33416:SF20">
    <property type="entry name" value="NUCLEAR PORE COMPLEX PROTEIN NUP1"/>
    <property type="match status" value="1"/>
</dbReference>
<feature type="region of interest" description="Disordered" evidence="1">
    <location>
        <begin position="830"/>
        <end position="865"/>
    </location>
</feature>
<feature type="region of interest" description="Disordered" evidence="1">
    <location>
        <begin position="790"/>
        <end position="810"/>
    </location>
</feature>
<sequence length="1470" mass="152897">MATAREEPKQQQQQQPPYDGGAGGKFRKRPFRRTTHSTPYDRPPTAAFRNPNGGWLSKLVDPAQRLIASSAHRLFSSVFRKRLPPPQPPSPGANVEERDKQQEAVCTDSLGAQKGTVDISDGPSNSASGGELTELEQILKKKTFSRQVVLCFGILTKMVFVSKNRMRLYSGLRWQSEIDRLTALLHSRTVDLAIEVQEKGSEVVPSKPVASADRLEGFPKTPAAGNRLESDGFLKTPAPENWTDSQLVSSPVVSSTVLEGDVASPTEVVELAKSYMHKRPTSPSMLGLRSQALKENSIAIYTRNLTSPSKFPIAPLVPRTSGHIEARENSIITPRSRGRSAIYSMARTPYSRVRPNTTFKIAFQGVENAVDVYAGPSSLSRYAQDQSLSSSSKQGAVKRRSSVMENDIGSFGAIRRIRQKPNLLSSRGLSLPVSGSPLSSSGTGLGSDAAPSRSKPLSFGEPVNNFNKPSTENGDNSMPYTTVPSKSSEMASKILQQLDKLVSPKDKSSESKVLALMDKSPSKLSPSMLRGQALKSLEDVDSTKFFGDVQDNKKLDGLLNKIMPEAQEFTSQKKDKVNENGPLKLVSAADKSTAKMNGIDSRNQKVNGEDSILPKKDAARNFENSVPDAVNSVAYSPQKKRAFKMSAPEDFLDLDDDSLPNGDAFAALVEGREKVNFAFAERKSTASEYVKLDKASVLTGIKPAGSEMNQKNEMGNSAGSMTAEKSSNLIFQSTSPSVTVLPTVTNSKSFFTTDGVTLPKESNVTPPKFNFGDKIASRKDTSAASPVFSFGLKTTDKDPESQLPISTSSSVGEYGNVRFDASSNAKPDISSNFFAAASGPTDSVPKLSEPEKADNKTNPNSGVSFWTPDAVLPSAASTSSTSTFSFDKTPGDVSLKNGPSASTSITPPQVLSNLTNQSSSASSIFTNNGSGSANMTAATTLSFASSTSSFSTSTPASSGTAASVFKFVSSTPTVAAPVSETSTASAASLFKFGSSTASTAVAPVAETMSAPAEPGYKFGSSTASTAAAPVSETSSTPVAPVYKFGSSMPSTAFAPVSQTSDVVSEATKMKQDTSFGNLSSAPAATASTASTLFGFTASAASSTSANQSQGSTTFAASSVSVPSTQASPAATGVVTFSQSAPLQLGSSASSPTFSLAGSTTFASSGSPFGSTLAAKPFSSGTTPGLGSSSLADAKSVSSGSSSTPNVFGSRWQTPKSPVFGFNSSPSTGFSFGVSSAPSTATNASPSTGFAFGTSSASTAANSSLSTGFSFGASSANAATNSSPSTVFSFGSSAPSVSTNSSPVVFNTTAASSAMNGAPTLFGSSNGASSSSPFSFNSSTATTSTQPVFGNPSPTFTFGTPSSNTDQMNMEDSMAEDTIQASGPTASGFGQQPVSLSPPGFVFGTTPPSIGNPFQFGGQQNLANPQNPSAFQASGSLGLVESKFSMGSDGSGIDKSNRKFIKVVKHKQRKK</sequence>
<comment type="caution">
    <text evidence="2">The sequence shown here is derived from an EMBL/GenBank/DDBJ whole genome shotgun (WGS) entry which is preliminary data.</text>
</comment>
<feature type="compositionally biased region" description="Polar residues" evidence="1">
    <location>
        <begin position="897"/>
        <end position="914"/>
    </location>
</feature>
<feature type="compositionally biased region" description="Low complexity" evidence="1">
    <location>
        <begin position="426"/>
        <end position="442"/>
    </location>
</feature>
<evidence type="ECO:0000256" key="1">
    <source>
        <dbReference type="SAM" id="MobiDB-lite"/>
    </source>
</evidence>
<feature type="region of interest" description="Disordered" evidence="1">
    <location>
        <begin position="381"/>
        <end position="401"/>
    </location>
</feature>
<feature type="compositionally biased region" description="Basic residues" evidence="1">
    <location>
        <begin position="25"/>
        <end position="35"/>
    </location>
</feature>
<feature type="region of interest" description="Disordered" evidence="1">
    <location>
        <begin position="588"/>
        <end position="613"/>
    </location>
</feature>
<feature type="region of interest" description="Disordered" evidence="1">
    <location>
        <begin position="1"/>
        <end position="53"/>
    </location>
</feature>
<feature type="region of interest" description="Disordered" evidence="1">
    <location>
        <begin position="1332"/>
        <end position="1368"/>
    </location>
</feature>
<gene>
    <name evidence="2" type="ORF">TIFTF001_033245</name>
</gene>
<feature type="compositionally biased region" description="Low complexity" evidence="1">
    <location>
        <begin position="877"/>
        <end position="886"/>
    </location>
</feature>
<feature type="region of interest" description="Disordered" evidence="1">
    <location>
        <begin position="426"/>
        <end position="478"/>
    </location>
</feature>
<proteinExistence type="predicted"/>
<evidence type="ECO:0000313" key="2">
    <source>
        <dbReference type="EMBL" id="GMN64173.1"/>
    </source>
</evidence>
<feature type="compositionally biased region" description="Polar residues" evidence="1">
    <location>
        <begin position="1345"/>
        <end position="1368"/>
    </location>
</feature>
<feature type="region of interest" description="Disordered" evidence="1">
    <location>
        <begin position="1188"/>
        <end position="1209"/>
    </location>
</feature>
<reference evidence="2" key="1">
    <citation type="submission" date="2023-07" db="EMBL/GenBank/DDBJ databases">
        <title>draft genome sequence of fig (Ficus carica).</title>
        <authorList>
            <person name="Takahashi T."/>
            <person name="Nishimura K."/>
        </authorList>
    </citation>
    <scope>NUCLEOTIDE SEQUENCE</scope>
</reference>
<accession>A0AA88J3G8</accession>
<feature type="region of interest" description="Disordered" evidence="1">
    <location>
        <begin position="80"/>
        <end position="130"/>
    </location>
</feature>
<feature type="compositionally biased region" description="Polar residues" evidence="1">
    <location>
        <begin position="464"/>
        <end position="478"/>
    </location>
</feature>
<feature type="compositionally biased region" description="Polar residues" evidence="1">
    <location>
        <begin position="707"/>
        <end position="723"/>
    </location>
</feature>
<organism evidence="2 3">
    <name type="scientific">Ficus carica</name>
    <name type="common">Common fig</name>
    <dbReference type="NCBI Taxonomy" id="3494"/>
    <lineage>
        <taxon>Eukaryota</taxon>
        <taxon>Viridiplantae</taxon>
        <taxon>Streptophyta</taxon>
        <taxon>Embryophyta</taxon>
        <taxon>Tracheophyta</taxon>
        <taxon>Spermatophyta</taxon>
        <taxon>Magnoliopsida</taxon>
        <taxon>eudicotyledons</taxon>
        <taxon>Gunneridae</taxon>
        <taxon>Pentapetalae</taxon>
        <taxon>rosids</taxon>
        <taxon>fabids</taxon>
        <taxon>Rosales</taxon>
        <taxon>Moraceae</taxon>
        <taxon>Ficeae</taxon>
        <taxon>Ficus</taxon>
    </lineage>
</organism>
<dbReference type="GO" id="GO:0016973">
    <property type="term" value="P:poly(A)+ mRNA export from nucleus"/>
    <property type="evidence" value="ECO:0007669"/>
    <property type="project" value="TreeGrafter"/>
</dbReference>
<dbReference type="GO" id="GO:0005635">
    <property type="term" value="C:nuclear envelope"/>
    <property type="evidence" value="ECO:0007669"/>
    <property type="project" value="TreeGrafter"/>
</dbReference>
<name>A0AA88J3G8_FICCA</name>
<feature type="region of interest" description="Disordered" evidence="1">
    <location>
        <begin position="703"/>
        <end position="723"/>
    </location>
</feature>
<dbReference type="GO" id="GO:0071763">
    <property type="term" value="P:nuclear membrane organization"/>
    <property type="evidence" value="ECO:0007669"/>
    <property type="project" value="TreeGrafter"/>
</dbReference>
<protein>
    <submittedName>
        <fullName evidence="2">Uncharacterized protein</fullName>
    </submittedName>
</protein>
<feature type="compositionally biased region" description="Polar residues" evidence="1">
    <location>
        <begin position="381"/>
        <end position="394"/>
    </location>
</feature>
<feature type="region of interest" description="Disordered" evidence="1">
    <location>
        <begin position="877"/>
        <end position="914"/>
    </location>
</feature>